<evidence type="ECO:0000259" key="1">
    <source>
        <dbReference type="PROSITE" id="PS50164"/>
    </source>
</evidence>
<organism evidence="2 3">
    <name type="scientific">Marinagarivorans cellulosilyticus</name>
    <dbReference type="NCBI Taxonomy" id="2721545"/>
    <lineage>
        <taxon>Bacteria</taxon>
        <taxon>Pseudomonadati</taxon>
        <taxon>Pseudomonadota</taxon>
        <taxon>Gammaproteobacteria</taxon>
        <taxon>Cellvibrionales</taxon>
        <taxon>Cellvibrionaceae</taxon>
        <taxon>Marinagarivorans</taxon>
    </lineage>
</organism>
<name>A0AAN2BK53_9GAMM</name>
<evidence type="ECO:0000313" key="2">
    <source>
        <dbReference type="EMBL" id="BCD97713.1"/>
    </source>
</evidence>
<dbReference type="InterPro" id="IPR035901">
    <property type="entry name" value="GIY-YIG_endonuc_sf"/>
</dbReference>
<dbReference type="PROSITE" id="PS50164">
    <property type="entry name" value="GIY_YIG"/>
    <property type="match status" value="1"/>
</dbReference>
<protein>
    <recommendedName>
        <fullName evidence="1">GIY-YIG domain-containing protein</fullName>
    </recommendedName>
</protein>
<dbReference type="EMBL" id="AP023086">
    <property type="protein sequence ID" value="BCD97713.1"/>
    <property type="molecule type" value="Genomic_DNA"/>
</dbReference>
<sequence>MSDTLIRCLSKSSSFFDDKAVEVPKRIIETNEAEKESKQYDTGAGCVYVFESNTDVLYVGQTGTSLRKRARYATSKHIEKDWWKKVDRIRICQLGNSADRLALEMLLIVKLQPSVNKRPSRSAINCMQLKF</sequence>
<keyword evidence="3" id="KW-1185">Reference proteome</keyword>
<accession>A0AAN2BK53</accession>
<dbReference type="Gene3D" id="3.40.1440.10">
    <property type="entry name" value="GIY-YIG endonuclease"/>
    <property type="match status" value="1"/>
</dbReference>
<dbReference type="Proteomes" id="UP001320119">
    <property type="component" value="Chromosome"/>
</dbReference>
<dbReference type="InterPro" id="IPR000305">
    <property type="entry name" value="GIY-YIG_endonuc"/>
</dbReference>
<dbReference type="KEGG" id="marq:MARGE09_P1914"/>
<dbReference type="AlphaFoldDB" id="A0AAN2BK53"/>
<proteinExistence type="predicted"/>
<reference evidence="2 3" key="1">
    <citation type="journal article" date="2022" name="IScience">
        <title>An ultrasensitive nanofiber-based assay for enzymatic hydrolysis and deep-sea microbial degradation of cellulose.</title>
        <authorList>
            <person name="Tsudome M."/>
            <person name="Tachioka M."/>
            <person name="Miyazaki M."/>
            <person name="Uchimura K."/>
            <person name="Tsuda M."/>
            <person name="Takaki Y."/>
            <person name="Deguchi S."/>
        </authorList>
    </citation>
    <scope>NUCLEOTIDE SEQUENCE [LARGE SCALE GENOMIC DNA]</scope>
    <source>
        <strain evidence="2 3">GE09</strain>
    </source>
</reference>
<dbReference type="RefSeq" id="WP_236987187.1">
    <property type="nucleotide sequence ID" value="NZ_AP023086.1"/>
</dbReference>
<evidence type="ECO:0000313" key="3">
    <source>
        <dbReference type="Proteomes" id="UP001320119"/>
    </source>
</evidence>
<gene>
    <name evidence="2" type="ORF">MARGE09_P1914</name>
</gene>
<feature type="domain" description="GIY-YIG" evidence="1">
    <location>
        <begin position="43"/>
        <end position="117"/>
    </location>
</feature>